<dbReference type="Proteomes" id="UP000190625">
    <property type="component" value="Unassembled WGS sequence"/>
</dbReference>
<organism evidence="3 4">
    <name type="scientific">Selenihalanaerobacter shriftii</name>
    <dbReference type="NCBI Taxonomy" id="142842"/>
    <lineage>
        <taxon>Bacteria</taxon>
        <taxon>Bacillati</taxon>
        <taxon>Bacillota</taxon>
        <taxon>Clostridia</taxon>
        <taxon>Halanaerobiales</taxon>
        <taxon>Halobacteroidaceae</taxon>
        <taxon>Selenihalanaerobacter</taxon>
    </lineage>
</organism>
<dbReference type="Gene3D" id="6.20.240.60">
    <property type="match status" value="1"/>
</dbReference>
<keyword evidence="1" id="KW-1133">Transmembrane helix</keyword>
<keyword evidence="4" id="KW-1185">Reference proteome</keyword>
<evidence type="ECO:0000256" key="1">
    <source>
        <dbReference type="SAM" id="Phobius"/>
    </source>
</evidence>
<dbReference type="EMBL" id="FUWM01000003">
    <property type="protein sequence ID" value="SJZ31082.1"/>
    <property type="molecule type" value="Genomic_DNA"/>
</dbReference>
<dbReference type="RefSeq" id="WP_078808694.1">
    <property type="nucleotide sequence ID" value="NZ_FUWM01000003.1"/>
</dbReference>
<dbReference type="GO" id="GO:0016787">
    <property type="term" value="F:hydrolase activity"/>
    <property type="evidence" value="ECO:0007669"/>
    <property type="project" value="UniProtKB-KW"/>
</dbReference>
<evidence type="ECO:0000313" key="3">
    <source>
        <dbReference type="EMBL" id="SJZ31082.1"/>
    </source>
</evidence>
<name>A0A1T4JLR7_9FIRM</name>
<gene>
    <name evidence="3" type="ORF">SAMN02745118_00163</name>
</gene>
<keyword evidence="1" id="KW-0812">Transmembrane</keyword>
<keyword evidence="1" id="KW-0472">Membrane</keyword>
<feature type="transmembrane region" description="Helical" evidence="1">
    <location>
        <begin position="12"/>
        <end position="32"/>
    </location>
</feature>
<evidence type="ECO:0000313" key="4">
    <source>
        <dbReference type="Proteomes" id="UP000190625"/>
    </source>
</evidence>
<protein>
    <submittedName>
        <fullName evidence="3">Cell Wall Hydrolase</fullName>
    </submittedName>
</protein>
<reference evidence="4" key="1">
    <citation type="submission" date="2017-02" db="EMBL/GenBank/DDBJ databases">
        <authorList>
            <person name="Varghese N."/>
            <person name="Submissions S."/>
        </authorList>
    </citation>
    <scope>NUCLEOTIDE SEQUENCE [LARGE SCALE GENOMIC DNA]</scope>
    <source>
        <strain evidence="4">ATCC BAA-73</strain>
    </source>
</reference>
<dbReference type="Pfam" id="PF07486">
    <property type="entry name" value="Hydrolase_2"/>
    <property type="match status" value="1"/>
</dbReference>
<dbReference type="OrthoDB" id="9785345at2"/>
<dbReference type="InterPro" id="IPR011105">
    <property type="entry name" value="Cell_wall_hydrolase_SleB"/>
</dbReference>
<accession>A0A1T4JLR7</accession>
<dbReference type="STRING" id="142842.SAMN02745118_00163"/>
<feature type="domain" description="Cell wall hydrolase SleB" evidence="2">
    <location>
        <begin position="100"/>
        <end position="199"/>
    </location>
</feature>
<evidence type="ECO:0000259" key="2">
    <source>
        <dbReference type="Pfam" id="PF07486"/>
    </source>
</evidence>
<sequence length="200" mass="22084">MNKLKKIISIKILILTLVFTLVFPYLSMIVPIIDTPNAYASSVNIDINEDDAAKGLALVLALTLISNYFDDKANANNGIDNIEDNDLRLLARLIHAESRGEPYKGQIAVGAVVLNRVKSEQFPNSIRGVVYQDGQFTPVENGQINLAPNQTSVKAARAVLKGKDPSLGALYFYNPKKARTLWWLSTRDTTIEIGNHVFAK</sequence>
<proteinExistence type="predicted"/>
<dbReference type="Gene3D" id="1.10.10.2520">
    <property type="entry name" value="Cell wall hydrolase SleB, domain 1"/>
    <property type="match status" value="1"/>
</dbReference>
<dbReference type="AlphaFoldDB" id="A0A1T4JLR7"/>
<keyword evidence="3" id="KW-0378">Hydrolase</keyword>
<dbReference type="InterPro" id="IPR042047">
    <property type="entry name" value="SleB_dom1"/>
</dbReference>